<feature type="transmembrane region" description="Helical" evidence="6">
    <location>
        <begin position="95"/>
        <end position="113"/>
    </location>
</feature>
<dbReference type="Pfam" id="PF00892">
    <property type="entry name" value="EamA"/>
    <property type="match status" value="2"/>
</dbReference>
<feature type="transmembrane region" description="Helical" evidence="6">
    <location>
        <begin position="37"/>
        <end position="59"/>
    </location>
</feature>
<sequence>MFLPEIMAVGAAACIALSAMFISELNGRVGLFRLTRWQMSAAFLMTSALASLLGGWGSISLHGLGLLAASSVFGIMIATTAYFATIYAAGPRVTALLFSLTSPFALALGYVVFGETVTLRQSVGVVLVLSGVALAIRARSPAPAVAAAAADAPPVPAPARARVNWTGIGLGVLTAFGQALGNLFARPAMAAGVEPFAAMAVRSGLAAAFFLALAVFPFARTDRSPVKARNVGLAVTSALFGTVLGMSLLMAALREGDVGVISTLSSMAPVVILPMVWIRTRTAPRPMAWLGAGVAILGTAFISIG</sequence>
<name>A0ABT0DCC6_9HYPH</name>
<evidence type="ECO:0000256" key="6">
    <source>
        <dbReference type="SAM" id="Phobius"/>
    </source>
</evidence>
<dbReference type="EMBL" id="JALKCH010000007">
    <property type="protein sequence ID" value="MCK0197613.1"/>
    <property type="molecule type" value="Genomic_DNA"/>
</dbReference>
<comment type="caution">
    <text evidence="8">The sequence shown here is derived from an EMBL/GenBank/DDBJ whole genome shotgun (WGS) entry which is preliminary data.</text>
</comment>
<evidence type="ECO:0000256" key="2">
    <source>
        <dbReference type="ARBA" id="ARBA00007362"/>
    </source>
</evidence>
<dbReference type="InterPro" id="IPR000620">
    <property type="entry name" value="EamA_dom"/>
</dbReference>
<protein>
    <submittedName>
        <fullName evidence="8">DMT family transporter</fullName>
    </submittedName>
</protein>
<evidence type="ECO:0000313" key="9">
    <source>
        <dbReference type="Proteomes" id="UP001203284"/>
    </source>
</evidence>
<dbReference type="PANTHER" id="PTHR32322">
    <property type="entry name" value="INNER MEMBRANE TRANSPORTER"/>
    <property type="match status" value="1"/>
</dbReference>
<feature type="transmembrane region" description="Helical" evidence="6">
    <location>
        <begin position="6"/>
        <end position="25"/>
    </location>
</feature>
<dbReference type="InterPro" id="IPR050638">
    <property type="entry name" value="AA-Vitamin_Transporters"/>
</dbReference>
<comment type="similarity">
    <text evidence="2">Belongs to the EamA transporter family.</text>
</comment>
<dbReference type="SUPFAM" id="SSF103481">
    <property type="entry name" value="Multidrug resistance efflux transporter EmrE"/>
    <property type="match status" value="2"/>
</dbReference>
<feature type="transmembrane region" description="Helical" evidence="6">
    <location>
        <begin position="259"/>
        <end position="278"/>
    </location>
</feature>
<gene>
    <name evidence="8" type="ORF">MWN34_11890</name>
</gene>
<organism evidence="8 9">
    <name type="scientific">Ancylobacter crimeensis</name>
    <dbReference type="NCBI Taxonomy" id="2579147"/>
    <lineage>
        <taxon>Bacteria</taxon>
        <taxon>Pseudomonadati</taxon>
        <taxon>Pseudomonadota</taxon>
        <taxon>Alphaproteobacteria</taxon>
        <taxon>Hyphomicrobiales</taxon>
        <taxon>Xanthobacteraceae</taxon>
        <taxon>Ancylobacter</taxon>
    </lineage>
</organism>
<evidence type="ECO:0000256" key="1">
    <source>
        <dbReference type="ARBA" id="ARBA00004141"/>
    </source>
</evidence>
<feature type="transmembrane region" description="Helical" evidence="6">
    <location>
        <begin position="287"/>
        <end position="304"/>
    </location>
</feature>
<feature type="transmembrane region" description="Helical" evidence="6">
    <location>
        <begin position="65"/>
        <end position="88"/>
    </location>
</feature>
<comment type="subcellular location">
    <subcellularLocation>
        <location evidence="1">Membrane</location>
        <topology evidence="1">Multi-pass membrane protein</topology>
    </subcellularLocation>
</comment>
<evidence type="ECO:0000313" key="8">
    <source>
        <dbReference type="EMBL" id="MCK0197613.1"/>
    </source>
</evidence>
<proteinExistence type="inferred from homology"/>
<feature type="transmembrane region" description="Helical" evidence="6">
    <location>
        <begin position="119"/>
        <end position="136"/>
    </location>
</feature>
<evidence type="ECO:0000256" key="5">
    <source>
        <dbReference type="ARBA" id="ARBA00023136"/>
    </source>
</evidence>
<evidence type="ECO:0000259" key="7">
    <source>
        <dbReference type="Pfam" id="PF00892"/>
    </source>
</evidence>
<dbReference type="InterPro" id="IPR037185">
    <property type="entry name" value="EmrE-like"/>
</dbReference>
<keyword evidence="9" id="KW-1185">Reference proteome</keyword>
<feature type="domain" description="EamA" evidence="7">
    <location>
        <begin position="5"/>
        <end position="136"/>
    </location>
</feature>
<dbReference type="PANTHER" id="PTHR32322:SF2">
    <property type="entry name" value="EAMA DOMAIN-CONTAINING PROTEIN"/>
    <property type="match status" value="1"/>
</dbReference>
<feature type="transmembrane region" description="Helical" evidence="6">
    <location>
        <begin position="231"/>
        <end position="253"/>
    </location>
</feature>
<keyword evidence="3 6" id="KW-0812">Transmembrane</keyword>
<dbReference type="Proteomes" id="UP001203284">
    <property type="component" value="Unassembled WGS sequence"/>
</dbReference>
<keyword evidence="5 6" id="KW-0472">Membrane</keyword>
<evidence type="ECO:0000256" key="3">
    <source>
        <dbReference type="ARBA" id="ARBA00022692"/>
    </source>
</evidence>
<accession>A0ABT0DCC6</accession>
<feature type="transmembrane region" description="Helical" evidence="6">
    <location>
        <begin position="196"/>
        <end position="219"/>
    </location>
</feature>
<feature type="transmembrane region" description="Helical" evidence="6">
    <location>
        <begin position="163"/>
        <end position="184"/>
    </location>
</feature>
<reference evidence="8 9" key="1">
    <citation type="submission" date="2022-04" db="EMBL/GenBank/DDBJ databases">
        <authorList>
            <person name="Grouzdev D.S."/>
            <person name="Pantiukh K.S."/>
            <person name="Krutkina M.S."/>
        </authorList>
    </citation>
    <scope>NUCLEOTIDE SEQUENCE [LARGE SCALE GENOMIC DNA]</scope>
    <source>
        <strain evidence="8 9">6x-1</strain>
    </source>
</reference>
<keyword evidence="4 6" id="KW-1133">Transmembrane helix</keyword>
<evidence type="ECO:0000256" key="4">
    <source>
        <dbReference type="ARBA" id="ARBA00022989"/>
    </source>
</evidence>
<feature type="domain" description="EamA" evidence="7">
    <location>
        <begin position="166"/>
        <end position="303"/>
    </location>
</feature>
<dbReference type="RefSeq" id="WP_247029478.1">
    <property type="nucleotide sequence ID" value="NZ_JALKCH010000007.1"/>
</dbReference>